<dbReference type="STRING" id="360910.BAV0085"/>
<dbReference type="InterPro" id="IPR003848">
    <property type="entry name" value="DUF218"/>
</dbReference>
<dbReference type="RefSeq" id="WP_012415789.1">
    <property type="nucleotide sequence ID" value="NC_010645.1"/>
</dbReference>
<dbReference type="AlphaFoldDB" id="Q2L1U7"/>
<dbReference type="CDD" id="cd06259">
    <property type="entry name" value="YdcF-like"/>
    <property type="match status" value="1"/>
</dbReference>
<dbReference type="GeneID" id="92936669"/>
<protein>
    <submittedName>
        <fullName evidence="2">Lipopolysaccharide biosynthesis protein</fullName>
    </submittedName>
</protein>
<dbReference type="KEGG" id="bav:BAV0085"/>
<dbReference type="HOGENOM" id="CLU_1346748_0_0_4"/>
<accession>Q2L1U7</accession>
<dbReference type="OrthoDB" id="9782395at2"/>
<evidence type="ECO:0000313" key="2">
    <source>
        <dbReference type="EMBL" id="CAJ47686.1"/>
    </source>
</evidence>
<evidence type="ECO:0000259" key="1">
    <source>
        <dbReference type="Pfam" id="PF02698"/>
    </source>
</evidence>
<feature type="domain" description="DUF218" evidence="1">
    <location>
        <begin position="53"/>
        <end position="169"/>
    </location>
</feature>
<gene>
    <name evidence="2" type="ordered locus">BAV0085</name>
</gene>
<proteinExistence type="predicted"/>
<name>Q2L1U7_BORA1</name>
<keyword evidence="3" id="KW-1185">Reference proteome</keyword>
<organism evidence="2 3">
    <name type="scientific">Bordetella avium (strain 197N)</name>
    <dbReference type="NCBI Taxonomy" id="360910"/>
    <lineage>
        <taxon>Bacteria</taxon>
        <taxon>Pseudomonadati</taxon>
        <taxon>Pseudomonadota</taxon>
        <taxon>Betaproteobacteria</taxon>
        <taxon>Burkholderiales</taxon>
        <taxon>Alcaligenaceae</taxon>
        <taxon>Bordetella</taxon>
    </lineage>
</organism>
<sequence>MRRVFAAGITLALLSVLAAGVLLGWSDREDAGHRLGPLDQASAAIVFYTPDEAVRATYVRRAHDLYRAGQVGMIVCVGGARPGRNYFGSAVMADELERSGVPAGALHCGDRVSDDSRSNIQAAWAVLNARDFQDAVLVADRLHGFRLRYLAHMLTGQSPRWAAAPDYLSWEQALLRAYWELLAWAVDVMPQPLRRWAISSSRG</sequence>
<evidence type="ECO:0000313" key="3">
    <source>
        <dbReference type="Proteomes" id="UP000001977"/>
    </source>
</evidence>
<dbReference type="Proteomes" id="UP000001977">
    <property type="component" value="Chromosome"/>
</dbReference>
<reference evidence="2 3" key="1">
    <citation type="journal article" date="2006" name="J. Bacteriol.">
        <title>Comparison of the genome sequence of the poultry pathogen Bordetella avium with those of B. bronchiseptica, B. pertussis, and B. parapertussis reveals extensive diversity in surface structures associated with host interaction.</title>
        <authorList>
            <person name="Sebaihia M."/>
            <person name="Preston A."/>
            <person name="Maskell D.J."/>
            <person name="Kuzmiak H."/>
            <person name="Connell T.D."/>
            <person name="King N.D."/>
            <person name="Orndorff P.E."/>
            <person name="Miyamoto D.M."/>
            <person name="Thomson N.R."/>
            <person name="Harris D."/>
            <person name="Goble A."/>
            <person name="Lord A."/>
            <person name="Murphy L."/>
            <person name="Quail M.A."/>
            <person name="Rutter S."/>
            <person name="Squares R."/>
            <person name="Squares S."/>
            <person name="Woodward J."/>
            <person name="Parkhill J."/>
            <person name="Temple L.M."/>
        </authorList>
    </citation>
    <scope>NUCLEOTIDE SEQUENCE [LARGE SCALE GENOMIC DNA]</scope>
    <source>
        <strain evidence="2 3">197N</strain>
    </source>
</reference>
<dbReference type="Pfam" id="PF02698">
    <property type="entry name" value="DUF218"/>
    <property type="match status" value="1"/>
</dbReference>
<dbReference type="EMBL" id="AM167904">
    <property type="protein sequence ID" value="CAJ47686.1"/>
    <property type="molecule type" value="Genomic_DNA"/>
</dbReference>